<dbReference type="GeneID" id="34555854"/>
<dbReference type="EMBL" id="MJBS01000015">
    <property type="protein sequence ID" value="OHF02115.1"/>
    <property type="molecule type" value="Genomic_DNA"/>
</dbReference>
<accession>A0A1G4BLA3</accession>
<evidence type="ECO:0000256" key="5">
    <source>
        <dbReference type="ARBA" id="ARBA00022801"/>
    </source>
</evidence>
<dbReference type="RefSeq" id="XP_022479257.1">
    <property type="nucleotide sequence ID" value="XM_022614344.1"/>
</dbReference>
<dbReference type="PANTHER" id="PTHR13367:SF34">
    <property type="match status" value="1"/>
</dbReference>
<feature type="region of interest" description="Disordered" evidence="7">
    <location>
        <begin position="2807"/>
        <end position="2837"/>
    </location>
</feature>
<feature type="domain" description="DUF3638" evidence="8">
    <location>
        <begin position="2001"/>
        <end position="2224"/>
    </location>
</feature>
<dbReference type="Pfam" id="PF20255">
    <property type="entry name" value="DUF6606"/>
    <property type="match status" value="1"/>
</dbReference>
<dbReference type="Pfam" id="PF12340">
    <property type="entry name" value="DUF3638"/>
    <property type="match status" value="1"/>
</dbReference>
<dbReference type="InterPro" id="IPR022105">
    <property type="entry name" value="DUF3645"/>
</dbReference>
<sequence>MNDQTSLYIIHHVFLPPQLPQADDFSPENESALLRFVRDSVVDFRNYVPSSQADSVGIAIGLMEAMIRIHQPLGDTVAVEQDELFQSLQHLARDGDIIPLNISAQNAGVLITKANRAIHVEAFELSPTNEAVMSNLGRLRRTFPGVGVSIDLEDFALPDFQKMLAETLSKMSSQPALETQPLVKKAGQLQQENRDTASPKIVTELLYWALQSMGLPLDQARISKNTREEVNWRDASLPWRRSPTWLLVRVGLQLAFDRSSDGRDYSLYKTFMVFLMAAILRQIIDMKIKVSSDLILVMISKLSRRLRKFQSVPLQAVIDLVHKAMVRSNQVLSDRWNHIQREDSPCLATELADLKTLNFDADSLMHLPALESFLASFGSRGRHSQILDFSPSWTLIKYNPAVFPSTVQTPDEEHLLLHLIVFETWIERHLQTWLASEASKAHSGSCAKLRNTMEAYYTAAKSLYEGNPEATSVMLLTILELWIACDKAAVHLFPMLGDYNPEIPRGVLQNLLLPLECQMKRLHEAENYLLERFRNCKTIEFAPSIYHTYGSQRCFPVRHFELSNEHQGLKKRIEAKARQDRERKIEELRRKKEQYKYLISKHDSSSCEFYNGVDAKTGRYYRGHCGGCSRCSYLQQANNLEIDIHEWPLPKSQFDAMSVVFELLVPESFGQWREASVFFLFKVLEVIPQIGDQVQNSSYPLRDYQGLSSFFQQSFETQFISLLSEVKPNTVTHRKLIPIATATKMQVCLDNALQYAYYDNRRHCFMESFEPSDIVPQHCTYKLPAASTALQQFLLRPSSCPSGPTPNTVIATLHECPDNMSLEEFKALASIPLGYNLQWMNILLQLFAPSVDFKKRETALVVLQCIYQAGPDDDSDCRRAHKICGDEHFAKKLLDGLAEAITRYEENWQSSSALATFTALARRLLSLTPFANIQRRCFEVLSEARSITFRWAQILKTKAQDATNDEFKLDFQSRALEVVLICADTFNVDEQFQGDIFSEGSAISTFFQCCIAIQEGQPLLGSLGAFIRQLHCRWQRATYLHHRYLAEMILSRDSPGLDDAISANWSSYEPSREWNVLSETHSSWLASVTASATNSLPVHFNLVTGELLVNGLPLDHLPQEYLTHVTYQSLFGRLSLEILPTSIPGMTFSSKRPYAGHVVNLGLDSEKNLLVHAIQGQKRFDLVPKSCFTGLFPTKFVDDFLHWYDYSDMCIEFCDLNTPWKHAASNWRLMKDESIGTWTMTRNGSHLVNVNSHSAKLISKILKPLEVPFSIHIVLQNESSIVSIDLPRALLEFSLRPGEASIMSRQYRGMSVDPNQAVGTLIGLRDKLVLKVDKTPHAALPAARKILVLEGKLSYFRKDDHVEVSISKGLAPRVHAYEVDKTLNRLVGNGSRQSKLFLCYLHALTAFGIPDPLTLRTGTEEALSILSSASVRSFDVLTTENVQLLAEISCLSPTRSYYPKHERVMQTVGWDSRLSFLSQHGLFREFVQTIFTQSTRSKFFLPQQYVSPPRLNTVDPQLLVRDNIRTAVFRVSGFGAECYTVDHDVLYEPRDRYDSSQGSRAFSAAKLVFCDQPLLSMPVPGCMETHLWGFLSRGSLILGPHSSLPTHDITYNADFLQESSQFITENWTALQSESKSKVNKYRFMMWLATIAFAENTDFAVVQTLASFRTSSTIHALSAPMADVFNLSNGANFRASEVKYDIETELIPVNCSPEAHMQQLPYECETSFMKRKDEEFQKNRRKANWHVYVRVGKAMEKVRALFKTWHDNLHFRNYLREVVAALPTTVKPLILAKPLLTTPDWTLTDRPRFLSEDDMFIPPPPSIREESWVLDYESFSKYPEREDRLPALLSRLGKRNLGRYEEHYVKALGSSMKALKCHQLTQEHDRPSHHDSTEKLVSYLKFWQANMKEIYSLILCSLMSAEGSNDHSSPCLFPDFYQYPRISASSLLGRLNHLHITSTSEAWKRALTQFGIAICQIQRAKRMLGLLEDPAALATELRNPGHTNWSPIKYPDTLLLEVESGLIVREVQEEIAASMRSPTDNENVVMQLNMGEGKSSVIVPMVAAALADGTRLVRVIVARPQSKQMLQMLDSKLGGLLQRRIFHMPFSRAVKVGEHEARVISSIFEDCMASGGVLLVQPEHILSFQLMAIETAITGKIGLSHLLVSSKDFLDEFTRDIVDESDENFSVKFELVYTMGTQRPVEHSPDRWICIHQVLEVMRKLLPDVQREDPRSLEVAGRNAGCFPRTRILRDSAKATLLDRLARHLSEAGSAGLPMGAQPASVQKAVYTYISKTSLSQVEIEAVEKSDLWSPATQNTLLLLRGLIAGQVLSFVFCQKRWRVDFGLDQNRRPSTQLAVPYRAKDNPSARSEFSHPDVVITLTSLSYYYGGLTDSDLFMSLEHLALSDQADMEYRVWVRDSDKLPLSFHQLSGVNLEDRPQCIEQLFPCFRHAKGVIDYFLQHIVFPKEMKEFPHKLSASGWDIGERTLNPTTGFSGTNDSRAFLPLSVNQLDLPKQTHTNALVLEYLLQDENSVALIPADSNPSKSDAEALLEMVVQLKPPARVILDVGAQILELDNLGVAKKWLEMTRDNETTQAVIFCDENDNICAVDRKGRVESFQTSPFASQTDVCLVFLDEAHTRGTDLKLPAGYRAAVTLGANLTKDRLVQACMRMRKLGKGQSVVFCISDEIRDNIASQSHIDKASITVTHILEWSISETFTDLQRGIWLWANQGRRYQRHRALWDESIVVEVTNLTEDHAERFLEEEAQTLENRYRPGHQLTADLMDNDDAGDAITQRLLQFGHLNAQSATFREEQERELSPEVEQEREVQKPPPASPAKHHIHPDLRALVTHGALKKHSAAFKFAFRSLSDTSAAQHYDVNRLPQRLLVTADFARTIIPLGKSYVSDLFQRSVQWILTVDKDDFRFRAAIIISPFEAQELWPEIQTSTLVSLHLYAPRPNLGFRPLDGLDLYTIPHRLHAQSLPPRLVTELNLFSGQLYVKSMDDYQDLRKFLALDPEDLTACGTGSSQATDRGFLIQFVKVVLMKIRRNCESIDKTHLGRVLNQRILEASDFYDGN</sequence>
<dbReference type="InterPro" id="IPR022099">
    <property type="entry name" value="DUF3638"/>
</dbReference>
<proteinExistence type="predicted"/>
<keyword evidence="3" id="KW-0645">Protease</keyword>
<dbReference type="GO" id="GO:0006508">
    <property type="term" value="P:proteolysis"/>
    <property type="evidence" value="ECO:0007669"/>
    <property type="project" value="UniProtKB-KW"/>
</dbReference>
<dbReference type="PANTHER" id="PTHR13367">
    <property type="entry name" value="UBIQUITIN THIOESTERASE"/>
    <property type="match status" value="1"/>
</dbReference>
<evidence type="ECO:0000256" key="7">
    <source>
        <dbReference type="SAM" id="MobiDB-lite"/>
    </source>
</evidence>
<dbReference type="InterPro" id="IPR051346">
    <property type="entry name" value="OTU_Deubiquitinase"/>
</dbReference>
<dbReference type="STRING" id="1209926.A0A1G4BLA3"/>
<evidence type="ECO:0000256" key="6">
    <source>
        <dbReference type="ARBA" id="ARBA00022807"/>
    </source>
</evidence>
<keyword evidence="5" id="KW-0378">Hydrolase</keyword>
<dbReference type="Proteomes" id="UP000176998">
    <property type="component" value="Unassembled WGS sequence"/>
</dbReference>
<dbReference type="InterPro" id="IPR046541">
    <property type="entry name" value="DUF6606"/>
</dbReference>
<keyword evidence="4" id="KW-0833">Ubl conjugation pathway</keyword>
<comment type="catalytic activity">
    <reaction evidence="1">
        <text>Thiol-dependent hydrolysis of ester, thioester, amide, peptide and isopeptide bonds formed by the C-terminal Gly of ubiquitin (a 76-residue protein attached to proteins as an intracellular targeting signal).</text>
        <dbReference type="EC" id="3.4.19.12"/>
    </reaction>
</comment>
<reference evidence="11 12" key="1">
    <citation type="submission" date="2016-09" db="EMBL/GenBank/DDBJ databases">
        <authorList>
            <person name="Capua I."/>
            <person name="De Benedictis P."/>
            <person name="Joannis T."/>
            <person name="Lombin L.H."/>
            <person name="Cattoli G."/>
        </authorList>
    </citation>
    <scope>NUCLEOTIDE SEQUENCE [LARGE SCALE GENOMIC DNA]</scope>
    <source>
        <strain evidence="11 12">IMI 309357</strain>
    </source>
</reference>
<keyword evidence="12" id="KW-1185">Reference proteome</keyword>
<evidence type="ECO:0000256" key="4">
    <source>
        <dbReference type="ARBA" id="ARBA00022786"/>
    </source>
</evidence>
<feature type="compositionally biased region" description="Basic and acidic residues" evidence="7">
    <location>
        <begin position="2807"/>
        <end position="2826"/>
    </location>
</feature>
<evidence type="ECO:0000256" key="2">
    <source>
        <dbReference type="ARBA" id="ARBA00012759"/>
    </source>
</evidence>
<dbReference type="OrthoDB" id="3182339at2759"/>
<dbReference type="Pfam" id="PF12359">
    <property type="entry name" value="DUF3645"/>
    <property type="match status" value="1"/>
</dbReference>
<gene>
    <name evidence="11" type="ORF">CORC01_02694</name>
</gene>
<dbReference type="EC" id="3.4.19.12" evidence="2"/>
<dbReference type="GO" id="GO:0004843">
    <property type="term" value="F:cysteine-type deubiquitinase activity"/>
    <property type="evidence" value="ECO:0007669"/>
    <property type="project" value="UniProtKB-EC"/>
</dbReference>
<protein>
    <recommendedName>
        <fullName evidence="2">ubiquitinyl hydrolase 1</fullName>
        <ecNumber evidence="2">3.4.19.12</ecNumber>
    </recommendedName>
</protein>
<evidence type="ECO:0000259" key="8">
    <source>
        <dbReference type="Pfam" id="PF12340"/>
    </source>
</evidence>
<evidence type="ECO:0000256" key="1">
    <source>
        <dbReference type="ARBA" id="ARBA00000707"/>
    </source>
</evidence>
<feature type="domain" description="DUF6606" evidence="10">
    <location>
        <begin position="9"/>
        <end position="280"/>
    </location>
</feature>
<organism evidence="11 12">
    <name type="scientific">Colletotrichum orchidophilum</name>
    <dbReference type="NCBI Taxonomy" id="1209926"/>
    <lineage>
        <taxon>Eukaryota</taxon>
        <taxon>Fungi</taxon>
        <taxon>Dikarya</taxon>
        <taxon>Ascomycota</taxon>
        <taxon>Pezizomycotina</taxon>
        <taxon>Sordariomycetes</taxon>
        <taxon>Hypocreomycetidae</taxon>
        <taxon>Glomerellales</taxon>
        <taxon>Glomerellaceae</taxon>
        <taxon>Colletotrichum</taxon>
    </lineage>
</organism>
<evidence type="ECO:0000313" key="11">
    <source>
        <dbReference type="EMBL" id="OHF02115.1"/>
    </source>
</evidence>
<comment type="caution">
    <text evidence="11">The sequence shown here is derived from an EMBL/GenBank/DDBJ whole genome shotgun (WGS) entry which is preliminary data.</text>
</comment>
<evidence type="ECO:0000256" key="3">
    <source>
        <dbReference type="ARBA" id="ARBA00022670"/>
    </source>
</evidence>
<feature type="domain" description="DUF3645" evidence="9">
    <location>
        <begin position="2345"/>
        <end position="2379"/>
    </location>
</feature>
<keyword evidence="6" id="KW-0788">Thiol protease</keyword>
<evidence type="ECO:0000313" key="12">
    <source>
        <dbReference type="Proteomes" id="UP000176998"/>
    </source>
</evidence>
<name>A0A1G4BLA3_9PEZI</name>
<evidence type="ECO:0000259" key="9">
    <source>
        <dbReference type="Pfam" id="PF12359"/>
    </source>
</evidence>
<evidence type="ECO:0000259" key="10">
    <source>
        <dbReference type="Pfam" id="PF20255"/>
    </source>
</evidence>